<name>A0A4V3XIM5_9APHY</name>
<evidence type="ECO:0000256" key="7">
    <source>
        <dbReference type="ARBA" id="ARBA00023004"/>
    </source>
</evidence>
<dbReference type="Proteomes" id="UP000308730">
    <property type="component" value="Unassembled WGS sequence"/>
</dbReference>
<dbReference type="Pfam" id="PF00067">
    <property type="entry name" value="p450"/>
    <property type="match status" value="1"/>
</dbReference>
<evidence type="ECO:0000256" key="8">
    <source>
        <dbReference type="ARBA" id="ARBA00023033"/>
    </source>
</evidence>
<evidence type="ECO:0000256" key="6">
    <source>
        <dbReference type="ARBA" id="ARBA00023002"/>
    </source>
</evidence>
<dbReference type="PANTHER" id="PTHR24305:SF166">
    <property type="entry name" value="CYTOCHROME P450 12A4, MITOCHONDRIAL-RELATED"/>
    <property type="match status" value="1"/>
</dbReference>
<evidence type="ECO:0000256" key="9">
    <source>
        <dbReference type="PIRSR" id="PIRSR602401-1"/>
    </source>
</evidence>
<dbReference type="SUPFAM" id="SSF48264">
    <property type="entry name" value="Cytochrome P450"/>
    <property type="match status" value="1"/>
</dbReference>
<evidence type="ECO:0000313" key="12">
    <source>
        <dbReference type="Proteomes" id="UP000308730"/>
    </source>
</evidence>
<evidence type="ECO:0000256" key="2">
    <source>
        <dbReference type="ARBA" id="ARBA00005179"/>
    </source>
</evidence>
<dbReference type="PRINTS" id="PR00463">
    <property type="entry name" value="EP450I"/>
</dbReference>
<keyword evidence="6 10" id="KW-0560">Oxidoreductase</keyword>
<evidence type="ECO:0000256" key="5">
    <source>
        <dbReference type="ARBA" id="ARBA00022723"/>
    </source>
</evidence>
<dbReference type="Gene3D" id="1.10.630.10">
    <property type="entry name" value="Cytochrome P450"/>
    <property type="match status" value="1"/>
</dbReference>
<feature type="binding site" description="axial binding residue" evidence="9">
    <location>
        <position position="435"/>
    </location>
    <ligand>
        <name>heme</name>
        <dbReference type="ChEBI" id="CHEBI:30413"/>
    </ligand>
    <ligandPart>
        <name>Fe</name>
        <dbReference type="ChEBI" id="CHEBI:18248"/>
    </ligandPart>
</feature>
<dbReference type="GO" id="GO:0004497">
    <property type="term" value="F:monooxygenase activity"/>
    <property type="evidence" value="ECO:0007669"/>
    <property type="project" value="UniProtKB-KW"/>
</dbReference>
<dbReference type="AlphaFoldDB" id="A0A4V3XIM5"/>
<evidence type="ECO:0008006" key="13">
    <source>
        <dbReference type="Google" id="ProtNLM"/>
    </source>
</evidence>
<dbReference type="GO" id="GO:0005506">
    <property type="term" value="F:iron ion binding"/>
    <property type="evidence" value="ECO:0007669"/>
    <property type="project" value="InterPro"/>
</dbReference>
<dbReference type="PROSITE" id="PS00086">
    <property type="entry name" value="CYTOCHROME_P450"/>
    <property type="match status" value="1"/>
</dbReference>
<evidence type="ECO:0000256" key="3">
    <source>
        <dbReference type="ARBA" id="ARBA00010617"/>
    </source>
</evidence>
<dbReference type="PRINTS" id="PR00385">
    <property type="entry name" value="P450"/>
</dbReference>
<dbReference type="GO" id="GO:0016705">
    <property type="term" value="F:oxidoreductase activity, acting on paired donors, with incorporation or reduction of molecular oxygen"/>
    <property type="evidence" value="ECO:0007669"/>
    <property type="project" value="InterPro"/>
</dbReference>
<comment type="similarity">
    <text evidence="3 10">Belongs to the cytochrome P450 family.</text>
</comment>
<dbReference type="GO" id="GO:0020037">
    <property type="term" value="F:heme binding"/>
    <property type="evidence" value="ECO:0007669"/>
    <property type="project" value="InterPro"/>
</dbReference>
<evidence type="ECO:0000313" key="11">
    <source>
        <dbReference type="EMBL" id="THH29773.1"/>
    </source>
</evidence>
<evidence type="ECO:0000256" key="4">
    <source>
        <dbReference type="ARBA" id="ARBA00022617"/>
    </source>
</evidence>
<proteinExistence type="inferred from homology"/>
<keyword evidence="4 9" id="KW-0349">Heme</keyword>
<reference evidence="11 12" key="1">
    <citation type="submission" date="2019-02" db="EMBL/GenBank/DDBJ databases">
        <title>Genome sequencing of the rare red list fungi Antrodiella citrinella (Flaviporus citrinellus).</title>
        <authorList>
            <person name="Buettner E."/>
            <person name="Kellner H."/>
        </authorList>
    </citation>
    <scope>NUCLEOTIDE SEQUENCE [LARGE SCALE GENOMIC DNA]</scope>
    <source>
        <strain evidence="11 12">DSM 108506</strain>
    </source>
</reference>
<evidence type="ECO:0000256" key="10">
    <source>
        <dbReference type="RuleBase" id="RU000461"/>
    </source>
</evidence>
<dbReference type="InterPro" id="IPR017972">
    <property type="entry name" value="Cyt_P450_CS"/>
</dbReference>
<keyword evidence="12" id="KW-1185">Reference proteome</keyword>
<dbReference type="PANTHER" id="PTHR24305">
    <property type="entry name" value="CYTOCHROME P450"/>
    <property type="match status" value="1"/>
</dbReference>
<comment type="cofactor">
    <cofactor evidence="1 9">
        <name>heme</name>
        <dbReference type="ChEBI" id="CHEBI:30413"/>
    </cofactor>
</comment>
<comment type="pathway">
    <text evidence="2">Secondary metabolite biosynthesis.</text>
</comment>
<dbReference type="OrthoDB" id="1470350at2759"/>
<dbReference type="InterPro" id="IPR002401">
    <property type="entry name" value="Cyt_P450_E_grp-I"/>
</dbReference>
<keyword evidence="5 9" id="KW-0479">Metal-binding</keyword>
<dbReference type="InterPro" id="IPR050121">
    <property type="entry name" value="Cytochrome_P450_monoxygenase"/>
</dbReference>
<accession>A0A4V3XIM5</accession>
<protein>
    <recommendedName>
        <fullName evidence="13">Cytochrome P450</fullName>
    </recommendedName>
</protein>
<dbReference type="InterPro" id="IPR036396">
    <property type="entry name" value="Cyt_P450_sf"/>
</dbReference>
<keyword evidence="8 10" id="KW-0503">Monooxygenase</keyword>
<evidence type="ECO:0000256" key="1">
    <source>
        <dbReference type="ARBA" id="ARBA00001971"/>
    </source>
</evidence>
<sequence>MEKVAILLLTVVAIVVIQKILAFVRLLRTVNHAGFRSLLTVSGISSLFPPIPLISIGNTAYEDKYKSFQRFDADIFTAVSVLPAEVNYMLADPQAIKEVVGSRVRFPKPVQLYESLMIFGSNIVASEHEEWKRYRKISGPAFTEPNNRLVWDETVKVMNDLFKNIWGDKKDITLNHALEITMPIALFIISAAGFGRRLAWNEELKTSNGHSLTFKDALYTVSEGIRIKLLAPKWAGSVFPRVKKVHGAFDELEKYMLEMIESRKDSEVKEQRFDLFSSLLEANDDNAEDAKLADSELLGNIFIFLIAGHETTAHTLCFALGLLALYPDEQERVYQEVLKAIPENRDPTFQDLNGLNYVNCVLNETLRMFPPVIGIPKEAAEDCMLTTTNNAGEKVTVAIPKAKYWEDPLTFKPSRFEGDWPRDAFLPFSGGVRSCLGRRFAELESIVAIAMLVKNYKITVKEEPEFAEETFEQRKARVLKAKNGLTLTPVRTPLVFTRRD</sequence>
<dbReference type="InterPro" id="IPR001128">
    <property type="entry name" value="Cyt_P450"/>
</dbReference>
<gene>
    <name evidence="11" type="ORF">EUX98_g4419</name>
</gene>
<dbReference type="EMBL" id="SGPM01000108">
    <property type="protein sequence ID" value="THH29773.1"/>
    <property type="molecule type" value="Genomic_DNA"/>
</dbReference>
<comment type="caution">
    <text evidence="11">The sequence shown here is derived from an EMBL/GenBank/DDBJ whole genome shotgun (WGS) entry which is preliminary data.</text>
</comment>
<organism evidence="11 12">
    <name type="scientific">Antrodiella citrinella</name>
    <dbReference type="NCBI Taxonomy" id="2447956"/>
    <lineage>
        <taxon>Eukaryota</taxon>
        <taxon>Fungi</taxon>
        <taxon>Dikarya</taxon>
        <taxon>Basidiomycota</taxon>
        <taxon>Agaricomycotina</taxon>
        <taxon>Agaricomycetes</taxon>
        <taxon>Polyporales</taxon>
        <taxon>Steccherinaceae</taxon>
        <taxon>Antrodiella</taxon>
    </lineage>
</organism>
<keyword evidence="7 9" id="KW-0408">Iron</keyword>